<protein>
    <submittedName>
        <fullName evidence="2">Uncharacterized protein</fullName>
    </submittedName>
</protein>
<organism evidence="2">
    <name type="scientific">marine metagenome</name>
    <dbReference type="NCBI Taxonomy" id="408172"/>
    <lineage>
        <taxon>unclassified sequences</taxon>
        <taxon>metagenomes</taxon>
        <taxon>ecological metagenomes</taxon>
    </lineage>
</organism>
<evidence type="ECO:0000256" key="1">
    <source>
        <dbReference type="SAM" id="Phobius"/>
    </source>
</evidence>
<evidence type="ECO:0000313" key="2">
    <source>
        <dbReference type="EMBL" id="SVB41991.1"/>
    </source>
</evidence>
<keyword evidence="1" id="KW-1133">Transmembrane helix</keyword>
<feature type="transmembrane region" description="Helical" evidence="1">
    <location>
        <begin position="82"/>
        <end position="107"/>
    </location>
</feature>
<name>A0A382DW66_9ZZZZ</name>
<dbReference type="AlphaFoldDB" id="A0A382DW66"/>
<sequence length="117" mass="13607">MLLSCYYDSVEGMCNYDIFIIAIRSKMKRRKLFAEIMGPYQINKMKSFINHVGNDILVKQTINKINAFTWRARSKRRLTRPLFMLQISILPSFAIILIALHVLFIHFNNIKKGAALG</sequence>
<keyword evidence="1" id="KW-0812">Transmembrane</keyword>
<proteinExistence type="predicted"/>
<accession>A0A382DW66</accession>
<reference evidence="2" key="1">
    <citation type="submission" date="2018-05" db="EMBL/GenBank/DDBJ databases">
        <authorList>
            <person name="Lanie J.A."/>
            <person name="Ng W.-L."/>
            <person name="Kazmierczak K.M."/>
            <person name="Andrzejewski T.M."/>
            <person name="Davidsen T.M."/>
            <person name="Wayne K.J."/>
            <person name="Tettelin H."/>
            <person name="Glass J.I."/>
            <person name="Rusch D."/>
            <person name="Podicherti R."/>
            <person name="Tsui H.-C.T."/>
            <person name="Winkler M.E."/>
        </authorList>
    </citation>
    <scope>NUCLEOTIDE SEQUENCE</scope>
</reference>
<dbReference type="EMBL" id="UINC01041138">
    <property type="protein sequence ID" value="SVB41991.1"/>
    <property type="molecule type" value="Genomic_DNA"/>
</dbReference>
<gene>
    <name evidence="2" type="ORF">METZ01_LOCUS194845</name>
</gene>
<keyword evidence="1" id="KW-0472">Membrane</keyword>